<dbReference type="Proteomes" id="UP000270471">
    <property type="component" value="Unassembled WGS sequence"/>
</dbReference>
<dbReference type="EMBL" id="PENI01000015">
    <property type="protein sequence ID" value="RMB83681.1"/>
    <property type="molecule type" value="Genomic_DNA"/>
</dbReference>
<comment type="caution">
    <text evidence="2">The sequence shown here is derived from an EMBL/GenBank/DDBJ whole genome shotgun (WGS) entry which is preliminary data.</text>
</comment>
<keyword evidence="3" id="KW-1185">Reference proteome</keyword>
<gene>
    <name evidence="2" type="ORF">CTZ28_23485</name>
</gene>
<keyword evidence="1" id="KW-0812">Transmembrane</keyword>
<dbReference type="AlphaFoldDB" id="A0A3M0I226"/>
<keyword evidence="1" id="KW-1133">Transmembrane helix</keyword>
<proteinExistence type="predicted"/>
<evidence type="ECO:0000256" key="1">
    <source>
        <dbReference type="SAM" id="Phobius"/>
    </source>
</evidence>
<reference evidence="2 3" key="1">
    <citation type="submission" date="2017-11" db="EMBL/GenBank/DDBJ databases">
        <title>Draft genome of actinobacteria isolated from guarana (Paullinia cupana (Mart.) Ducke.</title>
        <authorList>
            <person name="Siqueira K.A."/>
            <person name="Liotti R.G."/>
            <person name="Mendes T.A.O."/>
            <person name="Soares M.A."/>
        </authorList>
    </citation>
    <scope>NUCLEOTIDE SEQUENCE [LARGE SCALE GENOMIC DNA]</scope>
    <source>
        <strain evidence="2 3">193</strain>
    </source>
</reference>
<feature type="transmembrane region" description="Helical" evidence="1">
    <location>
        <begin position="36"/>
        <end position="58"/>
    </location>
</feature>
<sequence>MTPRTDVYLTAAFAVLILVIGLTTLITGVLTTSEVGPVIATGTTLTTAGALATLVTGYRAARHYITYKTDRAAVAALANAIVTHDAAVTKQEPPDAKVLHLGGSHTRRLT</sequence>
<accession>A0A3M0I226</accession>
<evidence type="ECO:0000313" key="2">
    <source>
        <dbReference type="EMBL" id="RMB83681.1"/>
    </source>
</evidence>
<name>A0A3M0I226_9ACTN</name>
<protein>
    <submittedName>
        <fullName evidence="2">Uncharacterized protein</fullName>
    </submittedName>
</protein>
<feature type="transmembrane region" description="Helical" evidence="1">
    <location>
        <begin position="7"/>
        <end position="30"/>
    </location>
</feature>
<evidence type="ECO:0000313" key="3">
    <source>
        <dbReference type="Proteomes" id="UP000270471"/>
    </source>
</evidence>
<organism evidence="2 3">
    <name type="scientific">Streptomyces shenzhenensis</name>
    <dbReference type="NCBI Taxonomy" id="943815"/>
    <lineage>
        <taxon>Bacteria</taxon>
        <taxon>Bacillati</taxon>
        <taxon>Actinomycetota</taxon>
        <taxon>Actinomycetes</taxon>
        <taxon>Kitasatosporales</taxon>
        <taxon>Streptomycetaceae</taxon>
        <taxon>Streptomyces</taxon>
    </lineage>
</organism>
<dbReference type="RefSeq" id="WP_121891683.1">
    <property type="nucleotide sequence ID" value="NZ_PENI01000015.1"/>
</dbReference>
<keyword evidence="1" id="KW-0472">Membrane</keyword>